<dbReference type="AlphaFoldDB" id="A0A0M4LF95"/>
<evidence type="ECO:0000256" key="2">
    <source>
        <dbReference type="ARBA" id="ARBA00022980"/>
    </source>
</evidence>
<evidence type="ECO:0000256" key="1">
    <source>
        <dbReference type="ARBA" id="ARBA00008560"/>
    </source>
</evidence>
<reference evidence="7 8" key="1">
    <citation type="journal article" date="2015" name="Genome Announc.">
        <title>Genome Sequence of 'Candidatus Thioglobus singularis' Strain PS1, a Mixotroph from the SUP05 Clade of Marine Gammaproteobacteria.</title>
        <authorList>
            <person name="Marshall K.T."/>
            <person name="Morris R.M."/>
        </authorList>
    </citation>
    <scope>NUCLEOTIDE SEQUENCE [LARGE SCALE GENOMIC DNA]</scope>
    <source>
        <strain evidence="7 8">PS1</strain>
    </source>
</reference>
<dbReference type="HAMAP" id="MF_00340">
    <property type="entry name" value="Ribosomal_bL32"/>
    <property type="match status" value="1"/>
</dbReference>
<dbReference type="Pfam" id="PF01783">
    <property type="entry name" value="Ribosomal_L32p"/>
    <property type="match status" value="1"/>
</dbReference>
<dbReference type="PATRIC" id="fig|1125411.7.peg.760"/>
<dbReference type="STRING" id="1125411.W908_03890"/>
<keyword evidence="8" id="KW-1185">Reference proteome</keyword>
<evidence type="ECO:0000313" key="8">
    <source>
        <dbReference type="Proteomes" id="UP000068905"/>
    </source>
</evidence>
<keyword evidence="2 5" id="KW-0689">Ribosomal protein</keyword>
<dbReference type="NCBIfam" id="TIGR01031">
    <property type="entry name" value="rpmF_bact"/>
    <property type="match status" value="1"/>
</dbReference>
<evidence type="ECO:0000256" key="6">
    <source>
        <dbReference type="SAM" id="MobiDB-lite"/>
    </source>
</evidence>
<gene>
    <name evidence="5" type="primary">rpmF</name>
    <name evidence="7" type="ORF">W908_03890</name>
</gene>
<dbReference type="PANTHER" id="PTHR35534">
    <property type="entry name" value="50S RIBOSOMAL PROTEIN L32"/>
    <property type="match status" value="1"/>
</dbReference>
<dbReference type="GO" id="GO:0015934">
    <property type="term" value="C:large ribosomal subunit"/>
    <property type="evidence" value="ECO:0007669"/>
    <property type="project" value="InterPro"/>
</dbReference>
<keyword evidence="3 5" id="KW-0687">Ribonucleoprotein</keyword>
<dbReference type="EMBL" id="CP006911">
    <property type="protein sequence ID" value="ALE01793.1"/>
    <property type="molecule type" value="Genomic_DNA"/>
</dbReference>
<evidence type="ECO:0000256" key="5">
    <source>
        <dbReference type="HAMAP-Rule" id="MF_00340"/>
    </source>
</evidence>
<dbReference type="RefSeq" id="WP_020025363.1">
    <property type="nucleotide sequence ID" value="NZ_CP006911.1"/>
</dbReference>
<dbReference type="GO" id="GO:0003735">
    <property type="term" value="F:structural constituent of ribosome"/>
    <property type="evidence" value="ECO:0007669"/>
    <property type="project" value="InterPro"/>
</dbReference>
<comment type="similarity">
    <text evidence="1 5">Belongs to the bacterial ribosomal protein bL32 family.</text>
</comment>
<evidence type="ECO:0000256" key="3">
    <source>
        <dbReference type="ARBA" id="ARBA00023274"/>
    </source>
</evidence>
<protein>
    <recommendedName>
        <fullName evidence="4 5">Large ribosomal subunit protein bL32</fullName>
    </recommendedName>
</protein>
<organism evidence="7 8">
    <name type="scientific">Candidatus Pseudothioglobus singularis PS1</name>
    <dbReference type="NCBI Taxonomy" id="1125411"/>
    <lineage>
        <taxon>Bacteria</taxon>
        <taxon>Pseudomonadati</taxon>
        <taxon>Pseudomonadota</taxon>
        <taxon>Gammaproteobacteria</taxon>
        <taxon>Candidatus Pseudothioglobaceae</taxon>
        <taxon>Candidatus Pseudothioglobus</taxon>
    </lineage>
</organism>
<dbReference type="PANTHER" id="PTHR35534:SF1">
    <property type="entry name" value="LARGE RIBOSOMAL SUBUNIT PROTEIN BL32"/>
    <property type="match status" value="1"/>
</dbReference>
<proteinExistence type="inferred from homology"/>
<dbReference type="KEGG" id="tsn:W908_03890"/>
<dbReference type="InterPro" id="IPR011332">
    <property type="entry name" value="Ribosomal_zn-bd"/>
</dbReference>
<dbReference type="GO" id="GO:0006412">
    <property type="term" value="P:translation"/>
    <property type="evidence" value="ECO:0007669"/>
    <property type="project" value="UniProtKB-UniRule"/>
</dbReference>
<evidence type="ECO:0000313" key="7">
    <source>
        <dbReference type="EMBL" id="ALE01793.1"/>
    </source>
</evidence>
<feature type="region of interest" description="Disordered" evidence="6">
    <location>
        <begin position="1"/>
        <end position="36"/>
    </location>
</feature>
<dbReference type="InterPro" id="IPR044957">
    <property type="entry name" value="Ribosomal_bL32_bact"/>
</dbReference>
<dbReference type="Proteomes" id="UP000068905">
    <property type="component" value="Chromosome"/>
</dbReference>
<name>A0A0M4LF95_9GAMM</name>
<sequence length="66" mass="7414">MAVQKSRKTPSKRGMRRSHNALKNPALSEDPETGETHLRHHITADGYYRGKQVIKSAADDIEEVEA</sequence>
<evidence type="ECO:0000256" key="4">
    <source>
        <dbReference type="ARBA" id="ARBA00035178"/>
    </source>
</evidence>
<dbReference type="SUPFAM" id="SSF57829">
    <property type="entry name" value="Zn-binding ribosomal proteins"/>
    <property type="match status" value="1"/>
</dbReference>
<dbReference type="OrthoDB" id="9801927at2"/>
<feature type="compositionally biased region" description="Basic residues" evidence="6">
    <location>
        <begin position="1"/>
        <end position="20"/>
    </location>
</feature>
<accession>A0A0M4LF95</accession>
<dbReference type="InterPro" id="IPR002677">
    <property type="entry name" value="Ribosomal_bL32"/>
</dbReference>